<sequence>MSQRFRPETALSGRPQQATATFLRRVDTPVGSVETQRPPPQRLEYFIYAESLVRRLYMHPACIVVLRVARDGIRRMKAGRCVSAGCGSRWQTPARDHFCMKPRGRPLKFQALNTNS</sequence>
<dbReference type="Proteomes" id="UP001154114">
    <property type="component" value="Chromosome 11"/>
</dbReference>
<proteinExistence type="predicted"/>
<reference evidence="2" key="1">
    <citation type="submission" date="2021-12" db="EMBL/GenBank/DDBJ databases">
        <authorList>
            <person name="King R."/>
        </authorList>
    </citation>
    <scope>NUCLEOTIDE SEQUENCE</scope>
</reference>
<dbReference type="EMBL" id="LR824014">
    <property type="protein sequence ID" value="CAD0199784.1"/>
    <property type="molecule type" value="Genomic_DNA"/>
</dbReference>
<dbReference type="AlphaFoldDB" id="A0A9N8PY64"/>
<feature type="region of interest" description="Disordered" evidence="1">
    <location>
        <begin position="1"/>
        <end position="36"/>
    </location>
</feature>
<accession>A0A9N8PY64</accession>
<evidence type="ECO:0000256" key="1">
    <source>
        <dbReference type="SAM" id="MobiDB-lite"/>
    </source>
</evidence>
<protein>
    <submittedName>
        <fullName evidence="2">Uncharacterized protein</fullName>
    </submittedName>
</protein>
<gene>
    <name evidence="2" type="ORF">CINC_LOCUS1476</name>
</gene>
<keyword evidence="3" id="KW-1185">Reference proteome</keyword>
<organism evidence="2 3">
    <name type="scientific">Chrysodeixis includens</name>
    <name type="common">Soybean looper</name>
    <name type="synonym">Pseudoplusia includens</name>
    <dbReference type="NCBI Taxonomy" id="689277"/>
    <lineage>
        <taxon>Eukaryota</taxon>
        <taxon>Metazoa</taxon>
        <taxon>Ecdysozoa</taxon>
        <taxon>Arthropoda</taxon>
        <taxon>Hexapoda</taxon>
        <taxon>Insecta</taxon>
        <taxon>Pterygota</taxon>
        <taxon>Neoptera</taxon>
        <taxon>Endopterygota</taxon>
        <taxon>Lepidoptera</taxon>
        <taxon>Glossata</taxon>
        <taxon>Ditrysia</taxon>
        <taxon>Noctuoidea</taxon>
        <taxon>Noctuidae</taxon>
        <taxon>Plusiinae</taxon>
        <taxon>Chrysodeixis</taxon>
    </lineage>
</organism>
<name>A0A9N8PY64_CHRIL</name>
<evidence type="ECO:0000313" key="2">
    <source>
        <dbReference type="EMBL" id="CAD0199784.1"/>
    </source>
</evidence>
<evidence type="ECO:0000313" key="3">
    <source>
        <dbReference type="Proteomes" id="UP001154114"/>
    </source>
</evidence>